<sequence length="300" mass="33160">MIIKGTNSIKGVIDLSSIPLQMTKGQSVTIKDSDFYNSDVQTALKMGWLVAEGKPSVIEEIIDEEKEVLCLNAHHRPLGLSQFDTDISPGQSFRLKASDLNLPDIKMAVEKGMITIVPDSVPTDYTEATVSVGQALSVPDDGINLEDALDTNEELIVPTKLLQPKTAIKDKKKPVVWNKSAEVKAVQSPTQVINTFHPKPVNPNVGDPKRSSIVMSPTGRPQKTAMRRGIQEAITEDLEFIDESSEKERRSKHPILGKKPLPQNVEVDLIVEDEAAEQRRKSHPILGKKDRDEGEKTDFI</sequence>
<accession>A0A0F9FUS8</accession>
<comment type="caution">
    <text evidence="2">The sequence shown here is derived from an EMBL/GenBank/DDBJ whole genome shotgun (WGS) entry which is preliminary data.</text>
</comment>
<feature type="region of interest" description="Disordered" evidence="1">
    <location>
        <begin position="274"/>
        <end position="300"/>
    </location>
</feature>
<evidence type="ECO:0000256" key="1">
    <source>
        <dbReference type="SAM" id="MobiDB-lite"/>
    </source>
</evidence>
<name>A0A0F9FUS8_9ZZZZ</name>
<dbReference type="EMBL" id="LAZR01028923">
    <property type="protein sequence ID" value="KKL61095.1"/>
    <property type="molecule type" value="Genomic_DNA"/>
</dbReference>
<evidence type="ECO:0000313" key="2">
    <source>
        <dbReference type="EMBL" id="KKL61095.1"/>
    </source>
</evidence>
<feature type="region of interest" description="Disordered" evidence="1">
    <location>
        <begin position="196"/>
        <end position="226"/>
    </location>
</feature>
<protein>
    <submittedName>
        <fullName evidence="2">Uncharacterized protein</fullName>
    </submittedName>
</protein>
<feature type="compositionally biased region" description="Basic and acidic residues" evidence="1">
    <location>
        <begin position="287"/>
        <end position="300"/>
    </location>
</feature>
<gene>
    <name evidence="2" type="ORF">LCGC14_2198740</name>
</gene>
<proteinExistence type="predicted"/>
<reference evidence="2" key="1">
    <citation type="journal article" date="2015" name="Nature">
        <title>Complex archaea that bridge the gap between prokaryotes and eukaryotes.</title>
        <authorList>
            <person name="Spang A."/>
            <person name="Saw J.H."/>
            <person name="Jorgensen S.L."/>
            <person name="Zaremba-Niedzwiedzka K."/>
            <person name="Martijn J."/>
            <person name="Lind A.E."/>
            <person name="van Eijk R."/>
            <person name="Schleper C."/>
            <person name="Guy L."/>
            <person name="Ettema T.J."/>
        </authorList>
    </citation>
    <scope>NUCLEOTIDE SEQUENCE</scope>
</reference>
<dbReference type="AlphaFoldDB" id="A0A0F9FUS8"/>
<organism evidence="2">
    <name type="scientific">marine sediment metagenome</name>
    <dbReference type="NCBI Taxonomy" id="412755"/>
    <lineage>
        <taxon>unclassified sequences</taxon>
        <taxon>metagenomes</taxon>
        <taxon>ecological metagenomes</taxon>
    </lineage>
</organism>